<dbReference type="NCBIfam" id="TIGR01292">
    <property type="entry name" value="TRX_reduct"/>
    <property type="match status" value="1"/>
</dbReference>
<dbReference type="EC" id="1.8.1.9" evidence="6"/>
<dbReference type="InterPro" id="IPR050097">
    <property type="entry name" value="Ferredoxin-NADP_redctase_2"/>
</dbReference>
<protein>
    <recommendedName>
        <fullName evidence="6">Thioredoxin reductase</fullName>
        <ecNumber evidence="6">1.8.1.9</ecNumber>
    </recommendedName>
</protein>
<dbReference type="GO" id="GO:0019430">
    <property type="term" value="P:removal of superoxide radicals"/>
    <property type="evidence" value="ECO:0007669"/>
    <property type="project" value="UniProtKB-UniRule"/>
</dbReference>
<dbReference type="PANTHER" id="PTHR48105">
    <property type="entry name" value="THIOREDOXIN REDUCTASE 1-RELATED-RELATED"/>
    <property type="match status" value="1"/>
</dbReference>
<keyword evidence="1 6" id="KW-0285">Flavoprotein</keyword>
<dbReference type="InterPro" id="IPR036188">
    <property type="entry name" value="FAD/NAD-bd_sf"/>
</dbReference>
<dbReference type="PRINTS" id="PR00368">
    <property type="entry name" value="FADPNR"/>
</dbReference>
<name>A0A1F5QCX7_9BACT</name>
<dbReference type="SUPFAM" id="SSF51905">
    <property type="entry name" value="FAD/NAD(P)-binding domain"/>
    <property type="match status" value="1"/>
</dbReference>
<organism evidence="9 10">
    <name type="scientific">Candidatus Doudnabacteria bacterium RIFCSPLOWO2_02_FULL_48_13</name>
    <dbReference type="NCBI Taxonomy" id="1817845"/>
    <lineage>
        <taxon>Bacteria</taxon>
        <taxon>Candidatus Doudnaibacteriota</taxon>
    </lineage>
</organism>
<proteinExistence type="inferred from homology"/>
<dbReference type="InterPro" id="IPR023753">
    <property type="entry name" value="FAD/NAD-binding_dom"/>
</dbReference>
<dbReference type="PROSITE" id="PS00573">
    <property type="entry name" value="PYRIDINE_REDOX_2"/>
    <property type="match status" value="1"/>
</dbReference>
<evidence type="ECO:0000256" key="7">
    <source>
        <dbReference type="RuleBase" id="RU003881"/>
    </source>
</evidence>
<comment type="similarity">
    <text evidence="6">Belongs to the class-II pyridine nucleotide-disulfide oxidoreductase family.</text>
</comment>
<dbReference type="Proteomes" id="UP000177235">
    <property type="component" value="Unassembled WGS sequence"/>
</dbReference>
<gene>
    <name evidence="9" type="ORF">A3J05_02895</name>
</gene>
<comment type="catalytic activity">
    <reaction evidence="6">
        <text>[thioredoxin]-dithiol + NADP(+) = [thioredoxin]-disulfide + NADPH + H(+)</text>
        <dbReference type="Rhea" id="RHEA:20345"/>
        <dbReference type="Rhea" id="RHEA-COMP:10698"/>
        <dbReference type="Rhea" id="RHEA-COMP:10700"/>
        <dbReference type="ChEBI" id="CHEBI:15378"/>
        <dbReference type="ChEBI" id="CHEBI:29950"/>
        <dbReference type="ChEBI" id="CHEBI:50058"/>
        <dbReference type="ChEBI" id="CHEBI:57783"/>
        <dbReference type="ChEBI" id="CHEBI:58349"/>
        <dbReference type="EC" id="1.8.1.9"/>
    </reaction>
</comment>
<keyword evidence="3 6" id="KW-0560">Oxidoreductase</keyword>
<dbReference type="InterPro" id="IPR008255">
    <property type="entry name" value="Pyr_nucl-diS_OxRdtase_2_AS"/>
</dbReference>
<evidence type="ECO:0000259" key="8">
    <source>
        <dbReference type="Pfam" id="PF07992"/>
    </source>
</evidence>
<dbReference type="AlphaFoldDB" id="A0A1F5QCX7"/>
<sequence length="319" mass="34196">MSSSNQEAKLAIIGSGPAGLTAGIYASRAELAPLLFAGTAFGGQLMLTTEVGNYPGHETDIMGPDLIQKMIAQAKRFGTEIIFQNVDKVDFTGRPFKLWSDNKEYQAEAVIIATGANAMWLGLKSEQKLIGRGVSSCAPCDGFFFKNKKVAVVGGGDTAMEEATFLTKFASEVTVIHRRDSLRASKIMQKRAMDNPKIKWIWDTTVEEVLGADAVSGLKLKNLKTGAESNFEADGLFVAIGHIPNTKFLEGSGVELDEKGYIKVFEGSPSTSLGTSKTSTEGVFVAGDVHDHVYRQAITAAAAGCKAAMDAERWLAENN</sequence>
<evidence type="ECO:0000256" key="1">
    <source>
        <dbReference type="ARBA" id="ARBA00022630"/>
    </source>
</evidence>
<comment type="cofactor">
    <cofactor evidence="7">
        <name>FAD</name>
        <dbReference type="ChEBI" id="CHEBI:57692"/>
    </cofactor>
    <text evidence="7">Binds 1 FAD per subunit.</text>
</comment>
<evidence type="ECO:0000256" key="6">
    <source>
        <dbReference type="RuleBase" id="RU003880"/>
    </source>
</evidence>
<evidence type="ECO:0000256" key="4">
    <source>
        <dbReference type="ARBA" id="ARBA00023157"/>
    </source>
</evidence>
<feature type="domain" description="FAD/NAD(P)-binding" evidence="8">
    <location>
        <begin position="9"/>
        <end position="304"/>
    </location>
</feature>
<evidence type="ECO:0000313" key="9">
    <source>
        <dbReference type="EMBL" id="OGE99996.1"/>
    </source>
</evidence>
<comment type="caution">
    <text evidence="9">The sequence shown here is derived from an EMBL/GenBank/DDBJ whole genome shotgun (WGS) entry which is preliminary data.</text>
</comment>
<dbReference type="PRINTS" id="PR00469">
    <property type="entry name" value="PNDRDTASEII"/>
</dbReference>
<keyword evidence="4" id="KW-1015">Disulfide bond</keyword>
<keyword evidence="5 6" id="KW-0676">Redox-active center</keyword>
<reference evidence="9 10" key="1">
    <citation type="journal article" date="2016" name="Nat. Commun.">
        <title>Thousands of microbial genomes shed light on interconnected biogeochemical processes in an aquifer system.</title>
        <authorList>
            <person name="Anantharaman K."/>
            <person name="Brown C.T."/>
            <person name="Hug L.A."/>
            <person name="Sharon I."/>
            <person name="Castelle C.J."/>
            <person name="Probst A.J."/>
            <person name="Thomas B.C."/>
            <person name="Singh A."/>
            <person name="Wilkins M.J."/>
            <person name="Karaoz U."/>
            <person name="Brodie E.L."/>
            <person name="Williams K.H."/>
            <person name="Hubbard S.S."/>
            <person name="Banfield J.F."/>
        </authorList>
    </citation>
    <scope>NUCLEOTIDE SEQUENCE [LARGE SCALE GENOMIC DNA]</scope>
</reference>
<dbReference type="Pfam" id="PF07992">
    <property type="entry name" value="Pyr_redox_2"/>
    <property type="match status" value="1"/>
</dbReference>
<dbReference type="EMBL" id="MFFF01000004">
    <property type="protein sequence ID" value="OGE99996.1"/>
    <property type="molecule type" value="Genomic_DNA"/>
</dbReference>
<keyword evidence="7" id="KW-0521">NADP</keyword>
<evidence type="ECO:0000256" key="2">
    <source>
        <dbReference type="ARBA" id="ARBA00022827"/>
    </source>
</evidence>
<accession>A0A1F5QCX7</accession>
<evidence type="ECO:0000313" key="10">
    <source>
        <dbReference type="Proteomes" id="UP000177235"/>
    </source>
</evidence>
<dbReference type="GO" id="GO:0004791">
    <property type="term" value="F:thioredoxin-disulfide reductase (NADPH) activity"/>
    <property type="evidence" value="ECO:0007669"/>
    <property type="project" value="UniProtKB-UniRule"/>
</dbReference>
<dbReference type="Gene3D" id="3.50.50.60">
    <property type="entry name" value="FAD/NAD(P)-binding domain"/>
    <property type="match status" value="2"/>
</dbReference>
<dbReference type="InterPro" id="IPR005982">
    <property type="entry name" value="Thioredox_Rdtase"/>
</dbReference>
<evidence type="ECO:0000256" key="3">
    <source>
        <dbReference type="ARBA" id="ARBA00023002"/>
    </source>
</evidence>
<keyword evidence="2 6" id="KW-0274">FAD</keyword>
<dbReference type="GO" id="GO:0005737">
    <property type="term" value="C:cytoplasm"/>
    <property type="evidence" value="ECO:0007669"/>
    <property type="project" value="InterPro"/>
</dbReference>
<evidence type="ECO:0000256" key="5">
    <source>
        <dbReference type="ARBA" id="ARBA00023284"/>
    </source>
</evidence>
<comment type="subunit">
    <text evidence="6">Homodimer.</text>
</comment>